<dbReference type="Gene3D" id="3.40.50.10540">
    <property type="entry name" value="Crotonobetainyl-coa:carnitine coa-transferase, domain 1"/>
    <property type="match status" value="1"/>
</dbReference>
<comment type="caution">
    <text evidence="3">The sequence shown here is derived from an EMBL/GenBank/DDBJ whole genome shotgun (WGS) entry which is preliminary data.</text>
</comment>
<reference evidence="3 4" key="1">
    <citation type="submission" date="2024-03" db="EMBL/GenBank/DDBJ databases">
        <title>Draft genome sequence of Pseudonocardia nematodicida JCM 31783.</title>
        <authorList>
            <person name="Butdee W."/>
            <person name="Duangmal K."/>
        </authorList>
    </citation>
    <scope>NUCLEOTIDE SEQUENCE [LARGE SCALE GENOMIC DNA]</scope>
    <source>
        <strain evidence="3 4">JCM 31783</strain>
    </source>
</reference>
<accession>A0ABV1KHP5</accession>
<proteinExistence type="inferred from homology"/>
<dbReference type="Proteomes" id="UP001494902">
    <property type="component" value="Unassembled WGS sequence"/>
</dbReference>
<sequence length="410" mass="43414">MTAPDGNTAAPAPAGPLAGLRVIDAGTLAAGPFTATLLGDMGADVIKLEHPVRDDPARAYGPQVDGVGMFWKTLSRNKRCVTLNLGKEQGRELFLRLVERSDVVVENFRGGTFERWGLGWDVLREVNPGLVLLRTSGFGQTGPYSHMPGFGTLAESMSGFAHITGEPDGPPQLPQFPLADGVAAMNGAFGVVSALHARSVNGGHGQWIDNNLCEPLMRLMEIASVEAAQTGVSRMRTGTRLKDTAPRGAYRTAEPGKWIALSGSSSATARRILTAVGRADLANAEHLQDNQGRVAHADVIDAAIGTWMSSQTQADALKVLRDADAPVAPIYDSTEALADPHFTATGVFTDVPDPELGSLTVQRAFPTFSESPGSIRFLGPEKGEHNEEVWLGDVGLDRAAYDDARAAGVI</sequence>
<dbReference type="PANTHER" id="PTHR48228">
    <property type="entry name" value="SUCCINYL-COA--D-CITRAMALATE COA-TRANSFERASE"/>
    <property type="match status" value="1"/>
</dbReference>
<dbReference type="InterPro" id="IPR044855">
    <property type="entry name" value="CoA-Trfase_III_dom3_sf"/>
</dbReference>
<dbReference type="GO" id="GO:0016740">
    <property type="term" value="F:transferase activity"/>
    <property type="evidence" value="ECO:0007669"/>
    <property type="project" value="UniProtKB-KW"/>
</dbReference>
<dbReference type="PANTHER" id="PTHR48228:SF6">
    <property type="entry name" value="L-CARNITINE COA-TRANSFERASE"/>
    <property type="match status" value="1"/>
</dbReference>
<dbReference type="SUPFAM" id="SSF89796">
    <property type="entry name" value="CoA-transferase family III (CaiB/BaiF)"/>
    <property type="match status" value="1"/>
</dbReference>
<dbReference type="EC" id="2.8.3.-" evidence="3"/>
<dbReference type="InterPro" id="IPR050509">
    <property type="entry name" value="CoA-transferase_III"/>
</dbReference>
<protein>
    <submittedName>
        <fullName evidence="3">CoA transferase</fullName>
        <ecNumber evidence="3">2.8.3.-</ecNumber>
    </submittedName>
</protein>
<organism evidence="3 4">
    <name type="scientific">Pseudonocardia nematodicida</name>
    <dbReference type="NCBI Taxonomy" id="1206997"/>
    <lineage>
        <taxon>Bacteria</taxon>
        <taxon>Bacillati</taxon>
        <taxon>Actinomycetota</taxon>
        <taxon>Actinomycetes</taxon>
        <taxon>Pseudonocardiales</taxon>
        <taxon>Pseudonocardiaceae</taxon>
        <taxon>Pseudonocardia</taxon>
    </lineage>
</organism>
<dbReference type="InterPro" id="IPR023606">
    <property type="entry name" value="CoA-Trfase_III_dom_1_sf"/>
</dbReference>
<dbReference type="RefSeq" id="WP_349301047.1">
    <property type="nucleotide sequence ID" value="NZ_JBEDNQ010000012.1"/>
</dbReference>
<keyword evidence="4" id="KW-1185">Reference proteome</keyword>
<evidence type="ECO:0000313" key="3">
    <source>
        <dbReference type="EMBL" id="MEQ3553982.1"/>
    </source>
</evidence>
<dbReference type="InterPro" id="IPR003673">
    <property type="entry name" value="CoA-Trfase_fam_III"/>
</dbReference>
<dbReference type="EMBL" id="JBEDNQ010000012">
    <property type="protein sequence ID" value="MEQ3553982.1"/>
    <property type="molecule type" value="Genomic_DNA"/>
</dbReference>
<name>A0ABV1KHP5_9PSEU</name>
<keyword evidence="2 3" id="KW-0808">Transferase</keyword>
<evidence type="ECO:0000256" key="2">
    <source>
        <dbReference type="ARBA" id="ARBA00022679"/>
    </source>
</evidence>
<dbReference type="Pfam" id="PF02515">
    <property type="entry name" value="CoA_transf_3"/>
    <property type="match status" value="1"/>
</dbReference>
<evidence type="ECO:0000313" key="4">
    <source>
        <dbReference type="Proteomes" id="UP001494902"/>
    </source>
</evidence>
<comment type="similarity">
    <text evidence="1">Belongs to the CoA-transferase III family.</text>
</comment>
<gene>
    <name evidence="3" type="ORF">WIS52_26210</name>
</gene>
<dbReference type="Gene3D" id="3.30.1540.10">
    <property type="entry name" value="formyl-coa transferase, domain 3"/>
    <property type="match status" value="1"/>
</dbReference>
<evidence type="ECO:0000256" key="1">
    <source>
        <dbReference type="ARBA" id="ARBA00008383"/>
    </source>
</evidence>